<keyword evidence="4" id="KW-1185">Reference proteome</keyword>
<dbReference type="eggNOG" id="arCOG05978">
    <property type="taxonomic scope" value="Archaea"/>
</dbReference>
<dbReference type="EMBL" id="AOHY01000054">
    <property type="protein sequence ID" value="ELY43994.1"/>
    <property type="molecule type" value="Genomic_DNA"/>
</dbReference>
<feature type="region of interest" description="Disordered" evidence="2">
    <location>
        <begin position="21"/>
        <end position="71"/>
    </location>
</feature>
<reference evidence="3 4" key="1">
    <citation type="journal article" date="2014" name="PLoS Genet.">
        <title>Phylogenetically driven sequencing of extremely halophilic archaea reveals strategies for static and dynamic osmo-response.</title>
        <authorList>
            <person name="Becker E.A."/>
            <person name="Seitzer P.M."/>
            <person name="Tritt A."/>
            <person name="Larsen D."/>
            <person name="Krusor M."/>
            <person name="Yao A.I."/>
            <person name="Wu D."/>
            <person name="Madern D."/>
            <person name="Eisen J.A."/>
            <person name="Darling A.E."/>
            <person name="Facciotti M.T."/>
        </authorList>
    </citation>
    <scope>NUCLEOTIDE SEQUENCE [LARGE SCALE GENOMIC DNA]</scope>
    <source>
        <strain evidence="3 4">JCM 10635</strain>
    </source>
</reference>
<evidence type="ECO:0000256" key="1">
    <source>
        <dbReference type="SAM" id="Coils"/>
    </source>
</evidence>
<name>L9W3F7_9EURY</name>
<dbReference type="PROSITE" id="PS51257">
    <property type="entry name" value="PROKAR_LIPOPROTEIN"/>
    <property type="match status" value="1"/>
</dbReference>
<evidence type="ECO:0000256" key="2">
    <source>
        <dbReference type="SAM" id="MobiDB-lite"/>
    </source>
</evidence>
<sequence>MVDSTNRRRFLAASGITVVGLSGCLGSDDEPEEEDEQTQADSSDDEPNENNPNQRTIQWGGQGSENATQECAEDEVGFWKWVLTPGGPEAIEEATLFVTIQPTDPNAEPVTLEVEGFTPGGPRGVFQFNVFLEGGGTVQSAFVEFTGGGANPLLTISEGECREDDDPVDVTVITDPETDVNDSTATLNAELFPFEEEFDAVDVFFEYRVAGSTEWIRVPGDPDSLSDEGGEFSAEIPVEPNTDYEFRAVAVAPDGTEFTGEIRTFTKEDEPDMTKPTVVTGPATDVNESTATLNGELTDLGSFGVADIEVFFEYRPVGTEEWLATEPETLEELGPFSAAIDVEQGVEYEYRAVAVANDTRATGEIQTFRKEVPDKELPEVVTKPATEVNKKTATLNGQLLTRGDFDEVHVFFQYRIVGAAEWLMTPAQTLTEPGPFSVEISGLLTGVEYEFRAIATANDVVVAGPIQRFTKEPDEKERRKKEKLEKKKHAYERKKREYKKYKKKYEKDQIDKTTLEKKKRAYEDAKHKYEKYRRKYTKYERKKIAYKHEKGEYEKYEKKYEKNRIDKKTYEKKKGAYNDKKRAYKETEKKLEC</sequence>
<gene>
    <name evidence="3" type="ORF">C494_17923</name>
</gene>
<evidence type="ECO:0008006" key="5">
    <source>
        <dbReference type="Google" id="ProtNLM"/>
    </source>
</evidence>
<feature type="compositionally biased region" description="Polar residues" evidence="2">
    <location>
        <begin position="49"/>
        <end position="69"/>
    </location>
</feature>
<dbReference type="PATRIC" id="fig|1227500.6.peg.3618"/>
<dbReference type="GeneID" id="39852999"/>
<keyword evidence="1" id="KW-0175">Coiled coil</keyword>
<comment type="caution">
    <text evidence="3">The sequence shown here is derived from an EMBL/GenBank/DDBJ whole genome shotgun (WGS) entry which is preliminary data.</text>
</comment>
<protein>
    <recommendedName>
        <fullName evidence="5">Fibronectin type III domain-containing protein</fullName>
    </recommendedName>
</protein>
<proteinExistence type="predicted"/>
<dbReference type="RefSeq" id="WP_006067704.1">
    <property type="nucleotide sequence ID" value="NZ_AOHY01000054.1"/>
</dbReference>
<dbReference type="AlphaFoldDB" id="L9W3F7"/>
<dbReference type="Proteomes" id="UP000011690">
    <property type="component" value="Unassembled WGS sequence"/>
</dbReference>
<accession>L9W3F7</accession>
<evidence type="ECO:0000313" key="3">
    <source>
        <dbReference type="EMBL" id="ELY43994.1"/>
    </source>
</evidence>
<feature type="compositionally biased region" description="Acidic residues" evidence="2">
    <location>
        <begin position="27"/>
        <end position="48"/>
    </location>
</feature>
<organism evidence="3 4">
    <name type="scientific">Natronorubrum bangense JCM 10635</name>
    <dbReference type="NCBI Taxonomy" id="1227500"/>
    <lineage>
        <taxon>Archaea</taxon>
        <taxon>Methanobacteriati</taxon>
        <taxon>Methanobacteriota</taxon>
        <taxon>Stenosarchaea group</taxon>
        <taxon>Halobacteria</taxon>
        <taxon>Halobacteriales</taxon>
        <taxon>Natrialbaceae</taxon>
        <taxon>Natronorubrum</taxon>
    </lineage>
</organism>
<feature type="coiled-coil region" evidence="1">
    <location>
        <begin position="474"/>
        <end position="590"/>
    </location>
</feature>
<evidence type="ECO:0000313" key="4">
    <source>
        <dbReference type="Proteomes" id="UP000011690"/>
    </source>
</evidence>
<dbReference type="OrthoDB" id="204231at2157"/>